<evidence type="ECO:0000313" key="2">
    <source>
        <dbReference type="Proteomes" id="UP001597119"/>
    </source>
</evidence>
<dbReference type="Pfam" id="PF24167">
    <property type="entry name" value="DUF7411"/>
    <property type="match status" value="1"/>
</dbReference>
<dbReference type="InterPro" id="IPR014729">
    <property type="entry name" value="Rossmann-like_a/b/a_fold"/>
</dbReference>
<dbReference type="Gene3D" id="3.40.50.620">
    <property type="entry name" value="HUPs"/>
    <property type="match status" value="1"/>
</dbReference>
<dbReference type="SUPFAM" id="SSF52402">
    <property type="entry name" value="Adenine nucleotide alpha hydrolases-like"/>
    <property type="match status" value="1"/>
</dbReference>
<dbReference type="AlphaFoldDB" id="A0ABD6C993"/>
<comment type="caution">
    <text evidence="1">The sequence shown here is derived from an EMBL/GenBank/DDBJ whole genome shotgun (WGS) entry which is preliminary data.</text>
</comment>
<dbReference type="NCBIfam" id="NF011155">
    <property type="entry name" value="PRK14561.1"/>
    <property type="match status" value="1"/>
</dbReference>
<keyword evidence="1" id="KW-0378">Hydrolase</keyword>
<dbReference type="RefSeq" id="WP_247376804.1">
    <property type="nucleotide sequence ID" value="NZ_JALLGV010000003.1"/>
</dbReference>
<evidence type="ECO:0000313" key="1">
    <source>
        <dbReference type="EMBL" id="MFD1585953.1"/>
    </source>
</evidence>
<keyword evidence="2" id="KW-1185">Reference proteome</keyword>
<dbReference type="InterPro" id="IPR055834">
    <property type="entry name" value="DUF7411"/>
</dbReference>
<organism evidence="1 2">
    <name type="scientific">Halorientalis brevis</name>
    <dbReference type="NCBI Taxonomy" id="1126241"/>
    <lineage>
        <taxon>Archaea</taxon>
        <taxon>Methanobacteriati</taxon>
        <taxon>Methanobacteriota</taxon>
        <taxon>Stenosarchaea group</taxon>
        <taxon>Halobacteria</taxon>
        <taxon>Halobacteriales</taxon>
        <taxon>Haloarculaceae</taxon>
        <taxon>Halorientalis</taxon>
    </lineage>
</organism>
<proteinExistence type="predicted"/>
<sequence>MHVGLCYSGGKDSTLAALLLDSFYDVTLVAATFGVTDAAAHARDAAAAVGFPLITVELDESVARDAVDRMVEDGYPRTGIQRVHDHALETVAAGEFRIDAADELRSFDAIADGTRRDDRVPTVSRAQAQSIEDRHDVDYLAPLSGFGRSAVDDLVDATLEVETGPSEEIAKGDYEAELRALMAEEYGDDAVTEVFPAHDQTRVVGLREH</sequence>
<protein>
    <submittedName>
        <fullName evidence="1">Alpha hydrolase</fullName>
    </submittedName>
</protein>
<name>A0ABD6C993_9EURY</name>
<gene>
    <name evidence="1" type="ORF">ACFR9U_03085</name>
</gene>
<accession>A0ABD6C993</accession>
<reference evidence="1 2" key="1">
    <citation type="journal article" date="2019" name="Int. J. Syst. Evol. Microbiol.">
        <title>The Global Catalogue of Microorganisms (GCM) 10K type strain sequencing project: providing services to taxonomists for standard genome sequencing and annotation.</title>
        <authorList>
            <consortium name="The Broad Institute Genomics Platform"/>
            <consortium name="The Broad Institute Genome Sequencing Center for Infectious Disease"/>
            <person name="Wu L."/>
            <person name="Ma J."/>
        </authorList>
    </citation>
    <scope>NUCLEOTIDE SEQUENCE [LARGE SCALE GENOMIC DNA]</scope>
    <source>
        <strain evidence="1 2">CGMCC 1.12125</strain>
    </source>
</reference>
<dbReference type="GO" id="GO:0016787">
    <property type="term" value="F:hydrolase activity"/>
    <property type="evidence" value="ECO:0007669"/>
    <property type="project" value="UniProtKB-KW"/>
</dbReference>
<dbReference type="Proteomes" id="UP001597119">
    <property type="component" value="Unassembled WGS sequence"/>
</dbReference>
<dbReference type="EMBL" id="JBHUDJ010000001">
    <property type="protein sequence ID" value="MFD1585953.1"/>
    <property type="molecule type" value="Genomic_DNA"/>
</dbReference>